<name>A0ABN9URB1_9DINO</name>
<dbReference type="InterPro" id="IPR028133">
    <property type="entry name" value="Dynamitin"/>
</dbReference>
<dbReference type="EMBL" id="CAUYUJ010016171">
    <property type="protein sequence ID" value="CAK0862541.1"/>
    <property type="molecule type" value="Genomic_DNA"/>
</dbReference>
<gene>
    <name evidence="4" type="ORF">PCOR1329_LOCUS50936</name>
</gene>
<keyword evidence="5" id="KW-1185">Reference proteome</keyword>
<reference evidence="4" key="1">
    <citation type="submission" date="2023-10" db="EMBL/GenBank/DDBJ databases">
        <authorList>
            <person name="Chen Y."/>
            <person name="Shah S."/>
            <person name="Dougan E. K."/>
            <person name="Thang M."/>
            <person name="Chan C."/>
        </authorList>
    </citation>
    <scope>NUCLEOTIDE SEQUENCE [LARGE SCALE GENOMIC DNA]</scope>
</reference>
<dbReference type="PANTHER" id="PTHR15346">
    <property type="entry name" value="DYNACTIN SUBUNIT"/>
    <property type="match status" value="1"/>
</dbReference>
<comment type="caution">
    <text evidence="4">The sequence shown here is derived from an EMBL/GenBank/DDBJ whole genome shotgun (WGS) entry which is preliminary data.</text>
</comment>
<sequence length="434" mass="45729">MEWKVRSHFGSRVSRALGAWGRGAGPAAMLGAGVLGSGREREEVVFEFNPPQSPVAQASGAGGRAAAGPGAAAKSEDVDSSATPAREAFDAFARREAGAVEAAAESGARGGRPRRRDYEAFGSKPAAQKFEPPEQRLVRLQAEVAELLQLAEGSAASGSPEEAADQLGIDPAAMSAELKVLEQRLGGLARDAPASWRQAEGDGEQVVGISPMSGSLVSQLQKLATGSAPPAASGGSGDGRVTYELSYAPSTAAIVESSKIAALESSIADIEKQLGVLDPSCPFSDLQSAVTLLQKRVSLLDSKKLDSIRTGVDKVSSDIEKALKKKEELQGGSGDRDLDRKVSELYEFCHRWSATADSLPTIVARLRSLQAIHQQSASFAARLAALEKQQDELQKLLETTNTAVKELGRGLQENMTIVRDSMTSFEDKMKKALG</sequence>
<evidence type="ECO:0000256" key="1">
    <source>
        <dbReference type="ARBA" id="ARBA00004496"/>
    </source>
</evidence>
<dbReference type="Pfam" id="PF04912">
    <property type="entry name" value="Dynamitin"/>
    <property type="match status" value="1"/>
</dbReference>
<keyword evidence="2" id="KW-0963">Cytoplasm</keyword>
<feature type="region of interest" description="Disordered" evidence="3">
    <location>
        <begin position="51"/>
        <end position="83"/>
    </location>
</feature>
<dbReference type="Proteomes" id="UP001189429">
    <property type="component" value="Unassembled WGS sequence"/>
</dbReference>
<protein>
    <recommendedName>
        <fullName evidence="6">Dynactin subunit 2</fullName>
    </recommendedName>
</protein>
<evidence type="ECO:0000256" key="2">
    <source>
        <dbReference type="ARBA" id="ARBA00022490"/>
    </source>
</evidence>
<feature type="region of interest" description="Disordered" evidence="3">
    <location>
        <begin position="101"/>
        <end position="131"/>
    </location>
</feature>
<organism evidence="4 5">
    <name type="scientific">Prorocentrum cordatum</name>
    <dbReference type="NCBI Taxonomy" id="2364126"/>
    <lineage>
        <taxon>Eukaryota</taxon>
        <taxon>Sar</taxon>
        <taxon>Alveolata</taxon>
        <taxon>Dinophyceae</taxon>
        <taxon>Prorocentrales</taxon>
        <taxon>Prorocentraceae</taxon>
        <taxon>Prorocentrum</taxon>
    </lineage>
</organism>
<comment type="subcellular location">
    <subcellularLocation>
        <location evidence="1">Cytoplasm</location>
    </subcellularLocation>
</comment>
<evidence type="ECO:0008006" key="6">
    <source>
        <dbReference type="Google" id="ProtNLM"/>
    </source>
</evidence>
<evidence type="ECO:0000256" key="3">
    <source>
        <dbReference type="SAM" id="MobiDB-lite"/>
    </source>
</evidence>
<accession>A0ABN9URB1</accession>
<evidence type="ECO:0000313" key="5">
    <source>
        <dbReference type="Proteomes" id="UP001189429"/>
    </source>
</evidence>
<evidence type="ECO:0000313" key="4">
    <source>
        <dbReference type="EMBL" id="CAK0862541.1"/>
    </source>
</evidence>
<proteinExistence type="predicted"/>